<evidence type="ECO:0000256" key="3">
    <source>
        <dbReference type="ARBA" id="ARBA00023015"/>
    </source>
</evidence>
<dbReference type="PANTHER" id="PTHR48111:SF22">
    <property type="entry name" value="REGULATOR OF RPOS"/>
    <property type="match status" value="1"/>
</dbReference>
<dbReference type="PROSITE" id="PS50110">
    <property type="entry name" value="RESPONSE_REGULATORY"/>
    <property type="match status" value="1"/>
</dbReference>
<keyword evidence="4 6" id="KW-0238">DNA-binding</keyword>
<dbReference type="Proteomes" id="UP000064920">
    <property type="component" value="Chromosome"/>
</dbReference>
<dbReference type="InterPro" id="IPR001789">
    <property type="entry name" value="Sig_transdc_resp-reg_receiver"/>
</dbReference>
<keyword evidence="3" id="KW-0805">Transcription regulation</keyword>
<accession>A0A0N7HJ18</accession>
<evidence type="ECO:0000313" key="7">
    <source>
        <dbReference type="Proteomes" id="UP000064920"/>
    </source>
</evidence>
<dbReference type="Gene3D" id="3.40.50.2300">
    <property type="match status" value="1"/>
</dbReference>
<protein>
    <submittedName>
        <fullName evidence="6">DNA-binding response regulator CtrA</fullName>
    </submittedName>
</protein>
<keyword evidence="7" id="KW-1185">Reference proteome</keyword>
<dbReference type="Pfam" id="PF00486">
    <property type="entry name" value="Trans_reg_C"/>
    <property type="match status" value="1"/>
</dbReference>
<keyword evidence="2" id="KW-0902">Two-component regulatory system</keyword>
<evidence type="ECO:0000256" key="4">
    <source>
        <dbReference type="ARBA" id="ARBA00023125"/>
    </source>
</evidence>
<gene>
    <name evidence="6" type="ORF">IMCC12053_2834</name>
</gene>
<dbReference type="PANTHER" id="PTHR48111">
    <property type="entry name" value="REGULATOR OF RPOS"/>
    <property type="match status" value="1"/>
</dbReference>
<evidence type="ECO:0000313" key="6">
    <source>
        <dbReference type="EMBL" id="ALI56781.1"/>
    </source>
</evidence>
<dbReference type="PROSITE" id="PS51755">
    <property type="entry name" value="OMPR_PHOB"/>
    <property type="match status" value="1"/>
</dbReference>
<dbReference type="KEGG" id="cmar:IMCC12053_2834"/>
<dbReference type="InterPro" id="IPR001867">
    <property type="entry name" value="OmpR/PhoB-type_DNA-bd"/>
</dbReference>
<dbReference type="GO" id="GO:0006355">
    <property type="term" value="P:regulation of DNA-templated transcription"/>
    <property type="evidence" value="ECO:0007669"/>
    <property type="project" value="InterPro"/>
</dbReference>
<dbReference type="Gene3D" id="1.10.10.10">
    <property type="entry name" value="Winged helix-like DNA-binding domain superfamily/Winged helix DNA-binding domain"/>
    <property type="match status" value="1"/>
</dbReference>
<sequence>MRVLLAETNWNAMTAGAGLADTGLLVTRVNDGTELLEFAKFGEQSAIVFDLDIPDMDGHKLLADLRERHPLMPIYVLSHTEDWDARSRAYELGADVVLTGDVDPYFLAAQIKAAVRRTSGYSSALLKVGSMTLDTDLNRASIGSNTLHLTRKEYEILEMLVLNRDRLVTREAFMAHLYAWDDEPDARIINVYLSRIRQQIESCGGEADMLETVWGLGYRISEQARSQGVAA</sequence>
<reference evidence="6 7" key="1">
    <citation type="submission" date="2015-05" db="EMBL/GenBank/DDBJ databases">
        <authorList>
            <person name="Wang D.B."/>
            <person name="Wang M."/>
        </authorList>
    </citation>
    <scope>NUCLEOTIDE SEQUENCE [LARGE SCALE GENOMIC DNA]</scope>
    <source>
        <strain evidence="6 7">IMCC 12053</strain>
    </source>
</reference>
<proteinExistence type="predicted"/>
<dbReference type="CDD" id="cd00383">
    <property type="entry name" value="trans_reg_C"/>
    <property type="match status" value="1"/>
</dbReference>
<dbReference type="Pfam" id="PF00072">
    <property type="entry name" value="Response_reg"/>
    <property type="match status" value="1"/>
</dbReference>
<keyword evidence="5" id="KW-0804">Transcription</keyword>
<dbReference type="GO" id="GO:0032993">
    <property type="term" value="C:protein-DNA complex"/>
    <property type="evidence" value="ECO:0007669"/>
    <property type="project" value="TreeGrafter"/>
</dbReference>
<dbReference type="InterPro" id="IPR036388">
    <property type="entry name" value="WH-like_DNA-bd_sf"/>
</dbReference>
<dbReference type="InterPro" id="IPR039420">
    <property type="entry name" value="WalR-like"/>
</dbReference>
<dbReference type="GO" id="GO:0000976">
    <property type="term" value="F:transcription cis-regulatory region binding"/>
    <property type="evidence" value="ECO:0007669"/>
    <property type="project" value="TreeGrafter"/>
</dbReference>
<dbReference type="PATRIC" id="fig|1397108.4.peg.2897"/>
<organism evidence="6 7">
    <name type="scientific">Celeribacter marinus</name>
    <dbReference type="NCBI Taxonomy" id="1397108"/>
    <lineage>
        <taxon>Bacteria</taxon>
        <taxon>Pseudomonadati</taxon>
        <taxon>Pseudomonadota</taxon>
        <taxon>Alphaproteobacteria</taxon>
        <taxon>Rhodobacterales</taxon>
        <taxon>Roseobacteraceae</taxon>
        <taxon>Celeribacter</taxon>
    </lineage>
</organism>
<dbReference type="InterPro" id="IPR016032">
    <property type="entry name" value="Sig_transdc_resp-reg_C-effctor"/>
</dbReference>
<dbReference type="SMART" id="SM00448">
    <property type="entry name" value="REC"/>
    <property type="match status" value="1"/>
</dbReference>
<dbReference type="STRING" id="1397108.IMCC12053_2834"/>
<dbReference type="CDD" id="cd00156">
    <property type="entry name" value="REC"/>
    <property type="match status" value="1"/>
</dbReference>
<dbReference type="GO" id="GO:0000156">
    <property type="term" value="F:phosphorelay response regulator activity"/>
    <property type="evidence" value="ECO:0007669"/>
    <property type="project" value="TreeGrafter"/>
</dbReference>
<dbReference type="SMART" id="SM00862">
    <property type="entry name" value="Trans_reg_C"/>
    <property type="match status" value="1"/>
</dbReference>
<dbReference type="SUPFAM" id="SSF46894">
    <property type="entry name" value="C-terminal effector domain of the bipartite response regulators"/>
    <property type="match status" value="1"/>
</dbReference>
<evidence type="ECO:0000256" key="2">
    <source>
        <dbReference type="ARBA" id="ARBA00023012"/>
    </source>
</evidence>
<keyword evidence="1" id="KW-0597">Phosphoprotein</keyword>
<dbReference type="SUPFAM" id="SSF52172">
    <property type="entry name" value="CheY-like"/>
    <property type="match status" value="1"/>
</dbReference>
<dbReference type="InterPro" id="IPR011006">
    <property type="entry name" value="CheY-like_superfamily"/>
</dbReference>
<dbReference type="EMBL" id="CP012023">
    <property type="protein sequence ID" value="ALI56781.1"/>
    <property type="molecule type" value="Genomic_DNA"/>
</dbReference>
<name>A0A0N7HJ18_9RHOB</name>
<dbReference type="RefSeq" id="WP_062220028.1">
    <property type="nucleotide sequence ID" value="NZ_CP012023.1"/>
</dbReference>
<dbReference type="AlphaFoldDB" id="A0A0N7HJ18"/>
<dbReference type="GO" id="GO:0005829">
    <property type="term" value="C:cytosol"/>
    <property type="evidence" value="ECO:0007669"/>
    <property type="project" value="TreeGrafter"/>
</dbReference>
<evidence type="ECO:0000256" key="5">
    <source>
        <dbReference type="ARBA" id="ARBA00023163"/>
    </source>
</evidence>
<evidence type="ECO:0000256" key="1">
    <source>
        <dbReference type="ARBA" id="ARBA00022553"/>
    </source>
</evidence>